<evidence type="ECO:0000256" key="2">
    <source>
        <dbReference type="SAM" id="MobiDB-lite"/>
    </source>
</evidence>
<dbReference type="GO" id="GO:0005096">
    <property type="term" value="F:GTPase activator activity"/>
    <property type="evidence" value="ECO:0007669"/>
    <property type="project" value="TreeGrafter"/>
</dbReference>
<dbReference type="GO" id="GO:0005737">
    <property type="term" value="C:cytoplasm"/>
    <property type="evidence" value="ECO:0007669"/>
    <property type="project" value="TreeGrafter"/>
</dbReference>
<feature type="domain" description="PDZ" evidence="3">
    <location>
        <begin position="137"/>
        <end position="225"/>
    </location>
</feature>
<evidence type="ECO:0000256" key="1">
    <source>
        <dbReference type="SAM" id="Coils"/>
    </source>
</evidence>
<sequence>WWQEYLKDLADHYVTTSTVDSSSSKLVAMISLPGKKREKPKGGKGQELHSAGAIVWQVQAGDPERRTEMDCVLGISNEFVVLIDPTSQAVVFNCFCRDVIGWTLSPGVVTVYYQRGEFVALLTPSSQPVDQAAEIVQRLEIVTTGCKTEELTLRRNSVHHLAFQVNCEAFVTEVERNSYAEMVGLKPWSRLVRICEEPSASLTYKQMSELLRKAEQVKITVIPPDVNGKPRMSFSELYKKSIEEIEKKPKGPVGAQLNPPFRATNALLKPLALPLLRVSSLQETGTHIPSEEPHLQAARTNSLDKPVSHPQRTRSDASNSSVLMTSTPDLILAVNPQHLPAPQSPTEESLRKSQLFSLRKPLSRTTSVESYCFSDSSCVNQIVPNDILFSCTSVPSCKDLSSSSKLYDIDDMESSNPEWQSITDIASFCESLVESISLEADGSPSVSQAADVTLRPGDDPPGVYPEVVCEKMNQLEAMVKKLKEDLMKEQEKEDKALLQAEVQSLRQNSQGLRESS</sequence>
<evidence type="ECO:0000313" key="4">
    <source>
        <dbReference type="EMBL" id="AFP01831.1"/>
    </source>
</evidence>
<name>V9KTP6_CALMI</name>
<dbReference type="AlphaFoldDB" id="V9KTP6"/>
<keyword evidence="1" id="KW-0175">Coiled coil</keyword>
<proteinExistence type="evidence at transcript level"/>
<protein>
    <submittedName>
        <fullName evidence="4">Signal-induced proliferation-associated protein 1</fullName>
    </submittedName>
</protein>
<dbReference type="Gene3D" id="2.30.42.10">
    <property type="match status" value="1"/>
</dbReference>
<reference evidence="4" key="1">
    <citation type="journal article" date="2014" name="Nature">
        <title>Elephant shark genome provides unique insights into gnathostome evolution.</title>
        <authorList>
            <consortium name="International Elephant Shark Genome Sequencing Consortium"/>
            <person name="Venkatesh B."/>
            <person name="Lee A.P."/>
            <person name="Ravi V."/>
            <person name="Maurya A.K."/>
            <person name="Lian M.M."/>
            <person name="Swann J.B."/>
            <person name="Ohta Y."/>
            <person name="Flajnik M.F."/>
            <person name="Sutoh Y."/>
            <person name="Kasahara M."/>
            <person name="Hoon S."/>
            <person name="Gangu V."/>
            <person name="Roy S.W."/>
            <person name="Irimia M."/>
            <person name="Korzh V."/>
            <person name="Kondrychyn I."/>
            <person name="Lim Z.W."/>
            <person name="Tay B.H."/>
            <person name="Tohari S."/>
            <person name="Kong K.W."/>
            <person name="Ho S."/>
            <person name="Lorente-Galdos B."/>
            <person name="Quilez J."/>
            <person name="Marques-Bonet T."/>
            <person name="Raney B.J."/>
            <person name="Ingham P.W."/>
            <person name="Tay A."/>
            <person name="Hillier L.W."/>
            <person name="Minx P."/>
            <person name="Boehm T."/>
            <person name="Wilson R.K."/>
            <person name="Brenner S."/>
            <person name="Warren W.C."/>
        </authorList>
    </citation>
    <scope>NUCLEOTIDE SEQUENCE</scope>
    <source>
        <tissue evidence="4">Intestine</tissue>
    </source>
</reference>
<evidence type="ECO:0000259" key="3">
    <source>
        <dbReference type="SMART" id="SM00228"/>
    </source>
</evidence>
<organism evidence="4">
    <name type="scientific">Callorhinchus milii</name>
    <name type="common">Ghost shark</name>
    <dbReference type="NCBI Taxonomy" id="7868"/>
    <lineage>
        <taxon>Eukaryota</taxon>
        <taxon>Metazoa</taxon>
        <taxon>Chordata</taxon>
        <taxon>Craniata</taxon>
        <taxon>Vertebrata</taxon>
        <taxon>Chondrichthyes</taxon>
        <taxon>Holocephali</taxon>
        <taxon>Chimaeriformes</taxon>
        <taxon>Callorhinchidae</taxon>
        <taxon>Callorhinchus</taxon>
    </lineage>
</organism>
<dbReference type="PANTHER" id="PTHR15711">
    <property type="entry name" value="RAP GTPASE-ACTIVATING PROTEIN"/>
    <property type="match status" value="1"/>
</dbReference>
<dbReference type="SUPFAM" id="SSF50156">
    <property type="entry name" value="PDZ domain-like"/>
    <property type="match status" value="1"/>
</dbReference>
<dbReference type="InterPro" id="IPR036034">
    <property type="entry name" value="PDZ_sf"/>
</dbReference>
<feature type="region of interest" description="Disordered" evidence="2">
    <location>
        <begin position="289"/>
        <end position="321"/>
    </location>
</feature>
<feature type="coiled-coil region" evidence="1">
    <location>
        <begin position="472"/>
        <end position="515"/>
    </location>
</feature>
<dbReference type="CDD" id="cd06745">
    <property type="entry name" value="PDZ_SIPA1-like"/>
    <property type="match status" value="1"/>
</dbReference>
<dbReference type="InterPro" id="IPR050989">
    <property type="entry name" value="Rap1_Ran_GAP"/>
</dbReference>
<accession>V9KTP6</accession>
<dbReference type="SMART" id="SM00228">
    <property type="entry name" value="PDZ"/>
    <property type="match status" value="1"/>
</dbReference>
<dbReference type="InterPro" id="IPR001478">
    <property type="entry name" value="PDZ"/>
</dbReference>
<dbReference type="PANTHER" id="PTHR15711:SF14">
    <property type="entry name" value="SIGNAL-INDUCED PROLIFERATION-ASSOCIATED PROTEIN 1"/>
    <property type="match status" value="1"/>
</dbReference>
<feature type="non-terminal residue" evidence="4">
    <location>
        <position position="1"/>
    </location>
</feature>
<dbReference type="EMBL" id="JW869313">
    <property type="protein sequence ID" value="AFP01831.1"/>
    <property type="molecule type" value="mRNA"/>
</dbReference>